<keyword evidence="3" id="KW-1185">Reference proteome</keyword>
<feature type="signal peptide" evidence="1">
    <location>
        <begin position="1"/>
        <end position="19"/>
    </location>
</feature>
<dbReference type="AlphaFoldDB" id="A0AAD6NHY5"/>
<dbReference type="Proteomes" id="UP001221413">
    <property type="component" value="Unassembled WGS sequence"/>
</dbReference>
<organism evidence="2 3">
    <name type="scientific">Drechslerella dactyloides</name>
    <name type="common">Nematode-trapping fungus</name>
    <name type="synonym">Arthrobotrys dactyloides</name>
    <dbReference type="NCBI Taxonomy" id="74499"/>
    <lineage>
        <taxon>Eukaryota</taxon>
        <taxon>Fungi</taxon>
        <taxon>Dikarya</taxon>
        <taxon>Ascomycota</taxon>
        <taxon>Pezizomycotina</taxon>
        <taxon>Orbiliomycetes</taxon>
        <taxon>Orbiliales</taxon>
        <taxon>Orbiliaceae</taxon>
        <taxon>Drechslerella</taxon>
    </lineage>
</organism>
<proteinExistence type="predicted"/>
<evidence type="ECO:0000256" key="1">
    <source>
        <dbReference type="SAM" id="SignalP"/>
    </source>
</evidence>
<gene>
    <name evidence="2" type="ORF">Dda_4455</name>
</gene>
<protein>
    <submittedName>
        <fullName evidence="2">Uncharacterized protein</fullName>
    </submittedName>
</protein>
<keyword evidence="1" id="KW-0732">Signal</keyword>
<accession>A0AAD6NHY5</accession>
<evidence type="ECO:0000313" key="2">
    <source>
        <dbReference type="EMBL" id="KAJ6260231.1"/>
    </source>
</evidence>
<reference evidence="2" key="1">
    <citation type="submission" date="2023-01" db="EMBL/GenBank/DDBJ databases">
        <title>The chitinases involved in constricting ring structure development in the nematode-trapping fungus Drechslerella dactyloides.</title>
        <authorList>
            <person name="Wang R."/>
            <person name="Zhang L."/>
            <person name="Tang P."/>
            <person name="Li S."/>
            <person name="Liang L."/>
        </authorList>
    </citation>
    <scope>NUCLEOTIDE SEQUENCE</scope>
    <source>
        <strain evidence="2">YMF1.00031</strain>
    </source>
</reference>
<dbReference type="EMBL" id="JAQGDS010000005">
    <property type="protein sequence ID" value="KAJ6260231.1"/>
    <property type="molecule type" value="Genomic_DNA"/>
</dbReference>
<feature type="chain" id="PRO_5041931127" evidence="1">
    <location>
        <begin position="20"/>
        <end position="280"/>
    </location>
</feature>
<comment type="caution">
    <text evidence="2">The sequence shown here is derived from an EMBL/GenBank/DDBJ whole genome shotgun (WGS) entry which is preliminary data.</text>
</comment>
<name>A0AAD6NHY5_DREDA</name>
<sequence length="280" mass="30619">MKSIALAGVLPLLFQAASALPHTGNGLETRSLVARDQVSDNNAAFAQFTLDIDTTTASAVNAADRIAVIVALGDSDIKACAANCNENAACKYFVFTSQRYTSGSDTTSTYYRCSLYSRVLSLLDFTYNTATSNPVALHSVGYRRASDFAVSIPGWTWTCYNDAIIRNPSTWLGNRVANSYDECVRKADEYTKYNLAHPTAGSSQTCNFVNFYKLYQYNTATHAVEFKYNVCALYKMELDSTFTTTENQQTWVKGQSCVYALHPPLGDATGKVTVVAPPPP</sequence>
<evidence type="ECO:0000313" key="3">
    <source>
        <dbReference type="Proteomes" id="UP001221413"/>
    </source>
</evidence>